<evidence type="ECO:0000313" key="2">
    <source>
        <dbReference type="Proteomes" id="UP000028990"/>
    </source>
</evidence>
<accession>A0A091DPT3</accession>
<gene>
    <name evidence="1" type="ORF">H920_06049</name>
</gene>
<keyword evidence="2" id="KW-1185">Reference proteome</keyword>
<protein>
    <submittedName>
        <fullName evidence="1">Uncharacterized protein</fullName>
    </submittedName>
</protein>
<proteinExistence type="predicted"/>
<name>A0A091DPT3_FUKDA</name>
<reference evidence="1 2" key="1">
    <citation type="submission" date="2013-11" db="EMBL/GenBank/DDBJ databases">
        <title>The Damaraland mole rat (Fukomys damarensis) genome and evolution of African mole rats.</title>
        <authorList>
            <person name="Gladyshev V.N."/>
            <person name="Fang X."/>
        </authorList>
    </citation>
    <scope>NUCLEOTIDE SEQUENCE [LARGE SCALE GENOMIC DNA]</scope>
    <source>
        <tissue evidence="1">Liver</tissue>
    </source>
</reference>
<dbReference type="Proteomes" id="UP000028990">
    <property type="component" value="Unassembled WGS sequence"/>
</dbReference>
<dbReference type="EMBL" id="KN122157">
    <property type="protein sequence ID" value="KFO32488.1"/>
    <property type="molecule type" value="Genomic_DNA"/>
</dbReference>
<dbReference type="AlphaFoldDB" id="A0A091DPT3"/>
<sequence length="82" mass="8830">MMNASNGVTDTVPSSQRFATRHTILGLELAGWTLADCLKKTKSKLGAATLTSSSRRCPQKQPLTHLAALLTCQEPIPKPQVL</sequence>
<evidence type="ECO:0000313" key="1">
    <source>
        <dbReference type="EMBL" id="KFO32488.1"/>
    </source>
</evidence>
<organism evidence="1 2">
    <name type="scientific">Fukomys damarensis</name>
    <name type="common">Damaraland mole rat</name>
    <name type="synonym">Cryptomys damarensis</name>
    <dbReference type="NCBI Taxonomy" id="885580"/>
    <lineage>
        <taxon>Eukaryota</taxon>
        <taxon>Metazoa</taxon>
        <taxon>Chordata</taxon>
        <taxon>Craniata</taxon>
        <taxon>Vertebrata</taxon>
        <taxon>Euteleostomi</taxon>
        <taxon>Mammalia</taxon>
        <taxon>Eutheria</taxon>
        <taxon>Euarchontoglires</taxon>
        <taxon>Glires</taxon>
        <taxon>Rodentia</taxon>
        <taxon>Hystricomorpha</taxon>
        <taxon>Bathyergidae</taxon>
        <taxon>Fukomys</taxon>
    </lineage>
</organism>